<evidence type="ECO:0000256" key="1">
    <source>
        <dbReference type="SAM" id="MobiDB-lite"/>
    </source>
</evidence>
<dbReference type="Gene3D" id="3.40.30.10">
    <property type="entry name" value="Glutaredoxin"/>
    <property type="match status" value="1"/>
</dbReference>
<protein>
    <recommendedName>
        <fullName evidence="2">Glutaredoxin domain-containing protein</fullName>
    </recommendedName>
</protein>
<dbReference type="PROSITE" id="PS51354">
    <property type="entry name" value="GLUTAREDOXIN_2"/>
    <property type="match status" value="1"/>
</dbReference>
<feature type="domain" description="Glutaredoxin" evidence="2">
    <location>
        <begin position="310"/>
        <end position="377"/>
    </location>
</feature>
<accession>A0A8J5EWA4</accession>
<proteinExistence type="predicted"/>
<dbReference type="AlphaFoldDB" id="A0A8J5EWA4"/>
<reference evidence="3 4" key="1">
    <citation type="submission" date="2020-08" db="EMBL/GenBank/DDBJ databases">
        <title>Plant Genome Project.</title>
        <authorList>
            <person name="Zhang R.-G."/>
        </authorList>
    </citation>
    <scope>NUCLEOTIDE SEQUENCE [LARGE SCALE GENOMIC DNA]</scope>
    <source>
        <tissue evidence="3">Rhizome</tissue>
    </source>
</reference>
<dbReference type="Pfam" id="PF23733">
    <property type="entry name" value="GRXCR1-2_C"/>
    <property type="match status" value="1"/>
</dbReference>
<evidence type="ECO:0000259" key="2">
    <source>
        <dbReference type="Pfam" id="PF00462"/>
    </source>
</evidence>
<gene>
    <name evidence="3" type="ORF">ZIOFF_064593</name>
</gene>
<evidence type="ECO:0000313" key="4">
    <source>
        <dbReference type="Proteomes" id="UP000734854"/>
    </source>
</evidence>
<keyword evidence="4" id="KW-1185">Reference proteome</keyword>
<dbReference type="PANTHER" id="PTHR45669">
    <property type="entry name" value="GLUTAREDOXIN DOMAIN-CONTAINING CYSTEINE-RICH PROTEIN CG12206-RELATED"/>
    <property type="match status" value="1"/>
</dbReference>
<dbReference type="Pfam" id="PF00462">
    <property type="entry name" value="Glutaredoxin"/>
    <property type="match status" value="1"/>
</dbReference>
<feature type="region of interest" description="Disordered" evidence="1">
    <location>
        <begin position="216"/>
        <end position="250"/>
    </location>
</feature>
<dbReference type="EMBL" id="JACMSC010000018">
    <property type="protein sequence ID" value="KAG6475375.1"/>
    <property type="molecule type" value="Genomic_DNA"/>
</dbReference>
<feature type="compositionally biased region" description="Basic and acidic residues" evidence="1">
    <location>
        <begin position="154"/>
        <end position="165"/>
    </location>
</feature>
<evidence type="ECO:0000313" key="3">
    <source>
        <dbReference type="EMBL" id="KAG6475375.1"/>
    </source>
</evidence>
<dbReference type="InterPro" id="IPR002109">
    <property type="entry name" value="Glutaredoxin"/>
</dbReference>
<dbReference type="CDD" id="cd03031">
    <property type="entry name" value="GRX_GRX_like"/>
    <property type="match status" value="1"/>
</dbReference>
<feature type="region of interest" description="Disordered" evidence="1">
    <location>
        <begin position="122"/>
        <end position="204"/>
    </location>
</feature>
<dbReference type="InterPro" id="IPR036249">
    <property type="entry name" value="Thioredoxin-like_sf"/>
</dbReference>
<comment type="caution">
    <text evidence="3">The sequence shown here is derived from an EMBL/GenBank/DDBJ whole genome shotgun (WGS) entry which is preliminary data.</text>
</comment>
<organism evidence="3 4">
    <name type="scientific">Zingiber officinale</name>
    <name type="common">Ginger</name>
    <name type="synonym">Amomum zingiber</name>
    <dbReference type="NCBI Taxonomy" id="94328"/>
    <lineage>
        <taxon>Eukaryota</taxon>
        <taxon>Viridiplantae</taxon>
        <taxon>Streptophyta</taxon>
        <taxon>Embryophyta</taxon>
        <taxon>Tracheophyta</taxon>
        <taxon>Spermatophyta</taxon>
        <taxon>Magnoliopsida</taxon>
        <taxon>Liliopsida</taxon>
        <taxon>Zingiberales</taxon>
        <taxon>Zingiberaceae</taxon>
        <taxon>Zingiber</taxon>
    </lineage>
</organism>
<dbReference type="PANTHER" id="PTHR45669:SF12">
    <property type="entry name" value="EMB|CAB85507.1"/>
    <property type="match status" value="1"/>
</dbReference>
<name>A0A8J5EWA4_ZINOF</name>
<sequence length="452" mass="50728">MSSSRYFWEVQRLHSPRRKLLIMGCIASKPLSTDDLDGGIFFSDHVVSLTSTTYGALNLERDEPDQQAEEREVIKRECQRPPPLDVSFLNKVVAKEEPMEIIDARELMEDLADETPFWTPLKKQEKSHLSTPLASAAKQKGRLTGKENASARPQESKRWDFDLNRILRPFSPSDNKKRIPAPTQGKKRNLTPARDSVGSASRRSLSPVFDPEFLSSLDNTKRIPTPTPGKKRNFTPPASARDSVGSASRRSLSPVFDPVFIDSLEREHLQEGERIKKKVTLVPRTQNARDSALLLRSFDEMCPPGGKNTVVFYSTTLRGIRKTFEHCNAVRSALESHRVQFMERDISMDSGYREEVRSLMGAKEVSIPMVFVKGRLVGGAEEVLKLEEEGKLGLLLNELPRVTTVCEACAGVRFVMCMDCNGSCKVLDEEQKKTVKCQACNENGLIHCPTCC</sequence>
<dbReference type="Proteomes" id="UP000734854">
    <property type="component" value="Unassembled WGS sequence"/>
</dbReference>
<dbReference type="SUPFAM" id="SSF52833">
    <property type="entry name" value="Thioredoxin-like"/>
    <property type="match status" value="1"/>
</dbReference>